<dbReference type="PANTHER" id="PTHR43337">
    <property type="entry name" value="XANTHINE/URACIL PERMEASE C887.17-RELATED"/>
    <property type="match status" value="1"/>
</dbReference>
<feature type="region of interest" description="Disordered" evidence="7">
    <location>
        <begin position="575"/>
        <end position="622"/>
    </location>
</feature>
<dbReference type="GeneID" id="37021898"/>
<evidence type="ECO:0000313" key="10">
    <source>
        <dbReference type="Proteomes" id="UP000245771"/>
    </source>
</evidence>
<comment type="subcellular location">
    <subcellularLocation>
        <location evidence="1">Endomembrane system</location>
        <topology evidence="1">Multi-pass membrane protein</topology>
    </subcellularLocation>
</comment>
<feature type="transmembrane region" description="Helical" evidence="8">
    <location>
        <begin position="152"/>
        <end position="171"/>
    </location>
</feature>
<evidence type="ECO:0000256" key="8">
    <source>
        <dbReference type="SAM" id="Phobius"/>
    </source>
</evidence>
<evidence type="ECO:0000256" key="3">
    <source>
        <dbReference type="ARBA" id="ARBA00022448"/>
    </source>
</evidence>
<sequence length="622" mass="67198">MASIMQKWRETRDSINHTVARSFVGRYFRLEGCGHPLAREGAVFTRELRSGLVTFAAMAYIISVNASILSSTGGPCVQNPGLADEAAYEQCKELVRQDYVTATSAISFIASFLMGLLANLPLGLAPGLGVNAYFAFTVVGADGKGLIPYGQALAAVFLEGWIFFALSVVGLRQWMGRIMPRSLTLATGAGIGMYLALIGLGPNGLSVVGPNASDIIGLGGCPAQFKDESGICLSHVLQDPRVWLGVFLGGVFTALLFMYRVRGAFLWPILLVAVASWPRSGSVTEFPHDGSTGDQGFDFFKQVATWHNFSKLGPSNIIWNYASGHTWLALITFLYVDILDTTGTLYSMSRAAGLLDEALTSDFEGSSIAYLTDAFCISMGSLMGLSPSTAFIESATGIAEGGKTGLTGMTVGFFFFLSLFFAPIFASIPSWATGATLVIVGSLMMKSAASINFGFIGDALPAFLVIAGIPFMFNISYGIIAGVLSWIILHNVPLLLGKIHPSLLPPGWHTEKEPYNIAGTLRRGGKAASFKTLLPPWLIKLTSGNMKFWKATDAEIEQVLEGRRITQRQYRLREEQVQREREEMRRMQAGDDVNNGAMDEENEKSASGSSDQIPDTKHIEEA</sequence>
<dbReference type="AlphaFoldDB" id="A0A316VF11"/>
<evidence type="ECO:0000256" key="7">
    <source>
        <dbReference type="SAM" id="MobiDB-lite"/>
    </source>
</evidence>
<dbReference type="Pfam" id="PF00860">
    <property type="entry name" value="Xan_ur_permease"/>
    <property type="match status" value="1"/>
</dbReference>
<dbReference type="Proteomes" id="UP000245771">
    <property type="component" value="Unassembled WGS sequence"/>
</dbReference>
<feature type="transmembrane region" description="Helical" evidence="8">
    <location>
        <begin position="475"/>
        <end position="496"/>
    </location>
</feature>
<feature type="compositionally biased region" description="Basic and acidic residues" evidence="7">
    <location>
        <begin position="575"/>
        <end position="589"/>
    </location>
</feature>
<dbReference type="FunCoup" id="A0A316VF11">
    <property type="interactions" value="41"/>
</dbReference>
<evidence type="ECO:0000256" key="2">
    <source>
        <dbReference type="ARBA" id="ARBA00005697"/>
    </source>
</evidence>
<dbReference type="InParanoid" id="A0A316VF11"/>
<dbReference type="GO" id="GO:0005345">
    <property type="term" value="F:purine nucleobase transmembrane transporter activity"/>
    <property type="evidence" value="ECO:0007669"/>
    <property type="project" value="TreeGrafter"/>
</dbReference>
<dbReference type="GO" id="GO:0005886">
    <property type="term" value="C:plasma membrane"/>
    <property type="evidence" value="ECO:0007669"/>
    <property type="project" value="TreeGrafter"/>
</dbReference>
<keyword evidence="5 8" id="KW-1133">Transmembrane helix</keyword>
<dbReference type="GO" id="GO:0015853">
    <property type="term" value="P:adenine transport"/>
    <property type="evidence" value="ECO:0007669"/>
    <property type="project" value="TreeGrafter"/>
</dbReference>
<proteinExistence type="inferred from homology"/>
<name>A0A316VF11_9BASI</name>
<feature type="transmembrane region" description="Helical" evidence="8">
    <location>
        <begin position="413"/>
        <end position="439"/>
    </location>
</feature>
<accession>A0A316VF11</accession>
<dbReference type="OrthoDB" id="431212at2759"/>
<comment type="similarity">
    <text evidence="2">Belongs to the nucleobase:cation symporter-2 (NCS2) (TC 2.A.40) family. Azg-like subfamily.</text>
</comment>
<keyword evidence="6 8" id="KW-0472">Membrane</keyword>
<reference evidence="9 10" key="1">
    <citation type="journal article" date="2018" name="Mol. Biol. Evol.">
        <title>Broad Genomic Sampling Reveals a Smut Pathogenic Ancestry of the Fungal Clade Ustilaginomycotina.</title>
        <authorList>
            <person name="Kijpornyongpan T."/>
            <person name="Mondo S.J."/>
            <person name="Barry K."/>
            <person name="Sandor L."/>
            <person name="Lee J."/>
            <person name="Lipzen A."/>
            <person name="Pangilinan J."/>
            <person name="LaButti K."/>
            <person name="Hainaut M."/>
            <person name="Henrissat B."/>
            <person name="Grigoriev I.V."/>
            <person name="Spatafora J.W."/>
            <person name="Aime M.C."/>
        </authorList>
    </citation>
    <scope>NUCLEOTIDE SEQUENCE [LARGE SCALE GENOMIC DNA]</scope>
    <source>
        <strain evidence="9 10">MCA 3882</strain>
    </source>
</reference>
<protein>
    <submittedName>
        <fullName evidence="9">Putative purine transporter AzgA</fullName>
    </submittedName>
</protein>
<organism evidence="9 10">
    <name type="scientific">Meira miltonrushii</name>
    <dbReference type="NCBI Taxonomy" id="1280837"/>
    <lineage>
        <taxon>Eukaryota</taxon>
        <taxon>Fungi</taxon>
        <taxon>Dikarya</taxon>
        <taxon>Basidiomycota</taxon>
        <taxon>Ustilaginomycotina</taxon>
        <taxon>Exobasidiomycetes</taxon>
        <taxon>Exobasidiales</taxon>
        <taxon>Brachybasidiaceae</taxon>
        <taxon>Meira</taxon>
    </lineage>
</organism>
<dbReference type="STRING" id="1280837.A0A316VF11"/>
<keyword evidence="10" id="KW-1185">Reference proteome</keyword>
<evidence type="ECO:0000256" key="1">
    <source>
        <dbReference type="ARBA" id="ARBA00004127"/>
    </source>
</evidence>
<feature type="transmembrane region" description="Helical" evidence="8">
    <location>
        <begin position="99"/>
        <end position="118"/>
    </location>
</feature>
<evidence type="ECO:0000256" key="6">
    <source>
        <dbReference type="ARBA" id="ARBA00023136"/>
    </source>
</evidence>
<gene>
    <name evidence="9" type="ORF">FA14DRAFT_167922</name>
</gene>
<dbReference type="GO" id="GO:0012505">
    <property type="term" value="C:endomembrane system"/>
    <property type="evidence" value="ECO:0007669"/>
    <property type="project" value="UniProtKB-SubCell"/>
</dbReference>
<keyword evidence="3" id="KW-0813">Transport</keyword>
<dbReference type="GO" id="GO:0015854">
    <property type="term" value="P:guanine transport"/>
    <property type="evidence" value="ECO:0007669"/>
    <property type="project" value="TreeGrafter"/>
</dbReference>
<evidence type="ECO:0000313" key="9">
    <source>
        <dbReference type="EMBL" id="PWN36106.1"/>
    </source>
</evidence>
<evidence type="ECO:0000256" key="5">
    <source>
        <dbReference type="ARBA" id="ARBA00022989"/>
    </source>
</evidence>
<evidence type="ECO:0000256" key="4">
    <source>
        <dbReference type="ARBA" id="ARBA00022692"/>
    </source>
</evidence>
<dbReference type="InterPro" id="IPR045018">
    <property type="entry name" value="Azg-like"/>
</dbReference>
<dbReference type="InterPro" id="IPR006043">
    <property type="entry name" value="NCS2"/>
</dbReference>
<dbReference type="EMBL" id="KZ819603">
    <property type="protein sequence ID" value="PWN36106.1"/>
    <property type="molecule type" value="Genomic_DNA"/>
</dbReference>
<feature type="transmembrane region" description="Helical" evidence="8">
    <location>
        <begin position="242"/>
        <end position="259"/>
    </location>
</feature>
<dbReference type="PANTHER" id="PTHR43337:SF1">
    <property type="entry name" value="XANTHINE_URACIL PERMEASE C887.17-RELATED"/>
    <property type="match status" value="1"/>
</dbReference>
<keyword evidence="4 8" id="KW-0812">Transmembrane</keyword>
<feature type="transmembrane region" description="Helical" evidence="8">
    <location>
        <begin position="317"/>
        <end position="336"/>
    </location>
</feature>
<feature type="transmembrane region" description="Helical" evidence="8">
    <location>
        <begin position="183"/>
        <end position="201"/>
    </location>
</feature>
<dbReference type="RefSeq" id="XP_025356408.1">
    <property type="nucleotide sequence ID" value="XM_025500117.1"/>
</dbReference>